<accession>A0A1H4EE34</accession>
<organism evidence="1 2">
    <name type="scientific">Lonsdalea quercina</name>
    <dbReference type="NCBI Taxonomy" id="71657"/>
    <lineage>
        <taxon>Bacteria</taxon>
        <taxon>Pseudomonadati</taxon>
        <taxon>Pseudomonadota</taxon>
        <taxon>Gammaproteobacteria</taxon>
        <taxon>Enterobacterales</taxon>
        <taxon>Pectobacteriaceae</taxon>
        <taxon>Lonsdalea</taxon>
    </lineage>
</organism>
<gene>
    <name evidence="1" type="ORF">SAMN02982996_02638</name>
</gene>
<dbReference type="eggNOG" id="ENOG5030TMQ">
    <property type="taxonomic scope" value="Bacteria"/>
</dbReference>
<protein>
    <submittedName>
        <fullName evidence="1">Uncharacterized protein</fullName>
    </submittedName>
</protein>
<keyword evidence="2" id="KW-1185">Reference proteome</keyword>
<reference evidence="1 2" key="1">
    <citation type="submission" date="2016-10" db="EMBL/GenBank/DDBJ databases">
        <authorList>
            <person name="de Groot N.N."/>
        </authorList>
    </citation>
    <scope>NUCLEOTIDE SEQUENCE [LARGE SCALE GENOMIC DNA]</scope>
    <source>
        <strain evidence="1 2">ATCC 29281</strain>
    </source>
</reference>
<dbReference type="AlphaFoldDB" id="A0A1H4EE34"/>
<name>A0A1H4EE34_9GAMM</name>
<dbReference type="GO" id="GO:0016746">
    <property type="term" value="F:acyltransferase activity"/>
    <property type="evidence" value="ECO:0007669"/>
    <property type="project" value="InterPro"/>
</dbReference>
<dbReference type="RefSeq" id="WP_051625442.1">
    <property type="nucleotide sequence ID" value="NZ_FNQS01000009.1"/>
</dbReference>
<sequence>MSLSLHPRDILWKTFGELEPFNPVWLDEVDHWEGYIAAFFQSNGLPWDPAQSRVVECISAEDKAPFVRMMDSLLPSLQARADCQDIDVVMMAHWTPDLHLGTSVVNHVVHQLNLSEQSFALAISDRGLSAPLFAFDALHRYLRHSDRRALLLIADQKHLLYRSPLMQALAPHNSACIVAVNRSSEGWRYLGYQRRERDALGLAAHCEGLKQHFGLTDRYRLVASPTLLSSLPAHGHPIPADDRLLCTSLFAALEQSDTRYDHLLLLQEETTITALAFQGTENQACD</sequence>
<proteinExistence type="predicted"/>
<dbReference type="GeneID" id="97765489"/>
<dbReference type="InterPro" id="IPR016039">
    <property type="entry name" value="Thiolase-like"/>
</dbReference>
<evidence type="ECO:0000313" key="1">
    <source>
        <dbReference type="EMBL" id="SEA83324.1"/>
    </source>
</evidence>
<evidence type="ECO:0000313" key="2">
    <source>
        <dbReference type="Proteomes" id="UP000187280"/>
    </source>
</evidence>
<dbReference type="Proteomes" id="UP000187280">
    <property type="component" value="Unassembled WGS sequence"/>
</dbReference>
<dbReference type="Gene3D" id="3.40.47.10">
    <property type="match status" value="1"/>
</dbReference>
<dbReference type="EMBL" id="FNQS01000009">
    <property type="protein sequence ID" value="SEA83324.1"/>
    <property type="molecule type" value="Genomic_DNA"/>
</dbReference>
<dbReference type="STRING" id="71657.SAMN02982996_02638"/>